<accession>A0A7I8L282</accession>
<name>A0A7I8L282_SPIIN</name>
<dbReference type="OrthoDB" id="128382at2759"/>
<proteinExistence type="predicted"/>
<feature type="signal peptide" evidence="1">
    <location>
        <begin position="1"/>
        <end position="24"/>
    </location>
</feature>
<sequence>MPSDWLTLFRALLCLSTIVGVCLSSSVPWGTSPGVSTLISVLGHPKSCAIEQDHLSKYLVKEFVIKTLGHVKYLLSIEVVHSSKGIFISQQKYVVDLLKNIEKSTHKQTSTPLDPTHKLCFGGNFVTWCSKKQSVVAHSSAEVEFRALVPRICALL</sequence>
<organism evidence="2 3">
    <name type="scientific">Spirodela intermedia</name>
    <name type="common">Intermediate duckweed</name>
    <dbReference type="NCBI Taxonomy" id="51605"/>
    <lineage>
        <taxon>Eukaryota</taxon>
        <taxon>Viridiplantae</taxon>
        <taxon>Streptophyta</taxon>
        <taxon>Embryophyta</taxon>
        <taxon>Tracheophyta</taxon>
        <taxon>Spermatophyta</taxon>
        <taxon>Magnoliopsida</taxon>
        <taxon>Liliopsida</taxon>
        <taxon>Araceae</taxon>
        <taxon>Lemnoideae</taxon>
        <taxon>Spirodela</taxon>
    </lineage>
</organism>
<feature type="chain" id="PRO_5029600127" evidence="1">
    <location>
        <begin position="25"/>
        <end position="156"/>
    </location>
</feature>
<evidence type="ECO:0000256" key="1">
    <source>
        <dbReference type="SAM" id="SignalP"/>
    </source>
</evidence>
<protein>
    <submittedName>
        <fullName evidence="2">Uncharacterized protein</fullName>
    </submittedName>
</protein>
<reference evidence="2" key="1">
    <citation type="submission" date="2020-02" db="EMBL/GenBank/DDBJ databases">
        <authorList>
            <person name="Scholz U."/>
            <person name="Mascher M."/>
            <person name="Fiebig A."/>
        </authorList>
    </citation>
    <scope>NUCLEOTIDE SEQUENCE</scope>
</reference>
<evidence type="ECO:0000313" key="2">
    <source>
        <dbReference type="EMBL" id="CAA7404060.1"/>
    </source>
</evidence>
<dbReference type="EMBL" id="LR746273">
    <property type="protein sequence ID" value="CAA7404060.1"/>
    <property type="molecule type" value="Genomic_DNA"/>
</dbReference>
<dbReference type="Proteomes" id="UP000663760">
    <property type="component" value="Chromosome 10"/>
</dbReference>
<gene>
    <name evidence="2" type="ORF">SI8410_10014738</name>
</gene>
<keyword evidence="1" id="KW-0732">Signal</keyword>
<evidence type="ECO:0000313" key="3">
    <source>
        <dbReference type="Proteomes" id="UP000663760"/>
    </source>
</evidence>
<dbReference type="AlphaFoldDB" id="A0A7I8L282"/>
<keyword evidence="3" id="KW-1185">Reference proteome</keyword>